<dbReference type="Proteomes" id="UP000066284">
    <property type="component" value="Chromosome 1"/>
</dbReference>
<keyword evidence="1" id="KW-0812">Transmembrane</keyword>
<protein>
    <submittedName>
        <fullName evidence="2">Uncharacterized protein</fullName>
    </submittedName>
</protein>
<dbReference type="EMBL" id="LN885086">
    <property type="protein sequence ID" value="CUQ67297.1"/>
    <property type="molecule type" value="Genomic_DNA"/>
</dbReference>
<organism evidence="2 3">
    <name type="scientific">Candidatus Nitrospira inopinata</name>
    <dbReference type="NCBI Taxonomy" id="1715989"/>
    <lineage>
        <taxon>Bacteria</taxon>
        <taxon>Pseudomonadati</taxon>
        <taxon>Nitrospirota</taxon>
        <taxon>Nitrospiria</taxon>
        <taxon>Nitrospirales</taxon>
        <taxon>Nitrospiraceae</taxon>
        <taxon>Nitrospira</taxon>
    </lineage>
</organism>
<dbReference type="KEGG" id="nio:NITINOP_2325"/>
<name>A0A0S4KS52_9BACT</name>
<keyword evidence="1" id="KW-1133">Transmembrane helix</keyword>
<proteinExistence type="predicted"/>
<accession>A0A0S4KS52</accession>
<reference evidence="3" key="1">
    <citation type="submission" date="2015-09" db="EMBL/GenBank/DDBJ databases">
        <authorList>
            <person name="Daims H."/>
        </authorList>
    </citation>
    <scope>NUCLEOTIDE SEQUENCE [LARGE SCALE GENOMIC DNA]</scope>
</reference>
<keyword evidence="3" id="KW-1185">Reference proteome</keyword>
<gene>
    <name evidence="2" type="ORF">NITINOP_2325</name>
</gene>
<feature type="transmembrane region" description="Helical" evidence="1">
    <location>
        <begin position="6"/>
        <end position="26"/>
    </location>
</feature>
<evidence type="ECO:0000313" key="3">
    <source>
        <dbReference type="Proteomes" id="UP000066284"/>
    </source>
</evidence>
<evidence type="ECO:0000256" key="1">
    <source>
        <dbReference type="SAM" id="Phobius"/>
    </source>
</evidence>
<dbReference type="AlphaFoldDB" id="A0A0S4KS52"/>
<sequence length="45" mass="4750">MDKVWLYVGGILVALVVGALVVLNSVKSVVPPADDLRAGIERTSK</sequence>
<keyword evidence="1" id="KW-0472">Membrane</keyword>
<evidence type="ECO:0000313" key="2">
    <source>
        <dbReference type="EMBL" id="CUQ67297.1"/>
    </source>
</evidence>